<dbReference type="PANTHER" id="PTHR19302">
    <property type="entry name" value="GAMMA TUBULIN COMPLEX PROTEIN"/>
    <property type="match status" value="1"/>
</dbReference>
<evidence type="ECO:0000256" key="2">
    <source>
        <dbReference type="ARBA" id="ARBA00022490"/>
    </source>
</evidence>
<accession>A0A438ES06</accession>
<evidence type="ECO:0000313" key="8">
    <source>
        <dbReference type="Proteomes" id="UP000288805"/>
    </source>
</evidence>
<evidence type="ECO:0000256" key="1">
    <source>
        <dbReference type="ARBA" id="ARBA00010337"/>
    </source>
</evidence>
<keyword evidence="3 5" id="KW-0493">Microtubule</keyword>
<dbReference type="Proteomes" id="UP000288805">
    <property type="component" value="Unassembled WGS sequence"/>
</dbReference>
<dbReference type="GO" id="GO:0005815">
    <property type="term" value="C:microtubule organizing center"/>
    <property type="evidence" value="ECO:0007669"/>
    <property type="project" value="UniProtKB-SubCell"/>
</dbReference>
<dbReference type="InterPro" id="IPR040457">
    <property type="entry name" value="GCP_C"/>
</dbReference>
<comment type="similarity">
    <text evidence="1 5">Belongs to the TUBGCP family.</text>
</comment>
<proteinExistence type="inferred from homology"/>
<organism evidence="7 8">
    <name type="scientific">Vitis vinifera</name>
    <name type="common">Grape</name>
    <dbReference type="NCBI Taxonomy" id="29760"/>
    <lineage>
        <taxon>Eukaryota</taxon>
        <taxon>Viridiplantae</taxon>
        <taxon>Streptophyta</taxon>
        <taxon>Embryophyta</taxon>
        <taxon>Tracheophyta</taxon>
        <taxon>Spermatophyta</taxon>
        <taxon>Magnoliopsida</taxon>
        <taxon>eudicotyledons</taxon>
        <taxon>Gunneridae</taxon>
        <taxon>Pentapetalae</taxon>
        <taxon>rosids</taxon>
        <taxon>Vitales</taxon>
        <taxon>Vitaceae</taxon>
        <taxon>Viteae</taxon>
        <taxon>Vitis</taxon>
    </lineage>
</organism>
<dbReference type="PANTHER" id="PTHR19302:SF33">
    <property type="entry name" value="GAMMA-TUBULIN COMPLEX COMPONENT 5"/>
    <property type="match status" value="1"/>
</dbReference>
<dbReference type="AlphaFoldDB" id="A0A438ES06"/>
<dbReference type="OrthoDB" id="66546at2759"/>
<dbReference type="Gene3D" id="1.20.120.1900">
    <property type="entry name" value="Gamma-tubulin complex, C-terminal domain"/>
    <property type="match status" value="1"/>
</dbReference>
<name>A0A438ES06_VITVI</name>
<gene>
    <name evidence="7" type="ORF">CK203_086833</name>
</gene>
<dbReference type="Pfam" id="PF04130">
    <property type="entry name" value="GCP_C_terminal"/>
    <property type="match status" value="1"/>
</dbReference>
<evidence type="ECO:0000256" key="3">
    <source>
        <dbReference type="ARBA" id="ARBA00022701"/>
    </source>
</evidence>
<feature type="domain" description="Gamma tubulin complex component C-terminal" evidence="6">
    <location>
        <begin position="3"/>
        <end position="84"/>
    </location>
</feature>
<dbReference type="InterPro" id="IPR042241">
    <property type="entry name" value="GCP_C_sf"/>
</dbReference>
<dbReference type="GO" id="GO:0005874">
    <property type="term" value="C:microtubule"/>
    <property type="evidence" value="ECO:0007669"/>
    <property type="project" value="UniProtKB-KW"/>
</dbReference>
<keyword evidence="2 5" id="KW-0963">Cytoplasm</keyword>
<evidence type="ECO:0000259" key="6">
    <source>
        <dbReference type="Pfam" id="PF04130"/>
    </source>
</evidence>
<keyword evidence="4 5" id="KW-0206">Cytoskeleton</keyword>
<dbReference type="GO" id="GO:0007020">
    <property type="term" value="P:microtubule nucleation"/>
    <property type="evidence" value="ECO:0007669"/>
    <property type="project" value="InterPro"/>
</dbReference>
<dbReference type="GO" id="GO:0043015">
    <property type="term" value="F:gamma-tubulin binding"/>
    <property type="evidence" value="ECO:0007669"/>
    <property type="project" value="InterPro"/>
</dbReference>
<dbReference type="EMBL" id="QGNW01001197">
    <property type="protein sequence ID" value="RVW50462.1"/>
    <property type="molecule type" value="Genomic_DNA"/>
</dbReference>
<comment type="subcellular location">
    <subcellularLocation>
        <location evidence="5">Cytoplasm</location>
        <location evidence="5">Cytoskeleton</location>
        <location evidence="5">Microtubule organizing center</location>
    </subcellularLocation>
</comment>
<evidence type="ECO:0000313" key="7">
    <source>
        <dbReference type="EMBL" id="RVW50462.1"/>
    </source>
</evidence>
<dbReference type="InterPro" id="IPR007259">
    <property type="entry name" value="GCP"/>
</dbReference>
<reference evidence="7 8" key="1">
    <citation type="journal article" date="2018" name="PLoS Genet.">
        <title>Population sequencing reveals clonal diversity and ancestral inbreeding in the grapevine cultivar Chardonnay.</title>
        <authorList>
            <person name="Roach M.J."/>
            <person name="Johnson D.L."/>
            <person name="Bohlmann J."/>
            <person name="van Vuuren H.J."/>
            <person name="Jones S.J."/>
            <person name="Pretorius I.S."/>
            <person name="Schmidt S.A."/>
            <person name="Borneman A.R."/>
        </authorList>
    </citation>
    <scope>NUCLEOTIDE SEQUENCE [LARGE SCALE GENOMIC DNA]</scope>
    <source>
        <strain evidence="8">cv. Chardonnay</strain>
        <tissue evidence="7">Leaf</tissue>
    </source>
</reference>
<evidence type="ECO:0000256" key="5">
    <source>
        <dbReference type="RuleBase" id="RU363050"/>
    </source>
</evidence>
<sequence length="89" mass="9800">MAAAGSLDEVIEVHEAYLLSIQRQCFVVPDKLWALIASRINSILGLALDFYSIQQTLSSGGAVSAIKARCEMEVDRIEKQFDDCHCLPS</sequence>
<dbReference type="GO" id="GO:0000922">
    <property type="term" value="C:spindle pole"/>
    <property type="evidence" value="ECO:0007669"/>
    <property type="project" value="InterPro"/>
</dbReference>
<protein>
    <recommendedName>
        <fullName evidence="5">Gamma-tubulin complex component</fullName>
    </recommendedName>
</protein>
<comment type="caution">
    <text evidence="7">The sequence shown here is derived from an EMBL/GenBank/DDBJ whole genome shotgun (WGS) entry which is preliminary data.</text>
</comment>
<comment type="function">
    <text evidence="5">Component of the gamma-tubulin ring complex (gTuRC) which mediates microtubule nucleation.</text>
</comment>
<evidence type="ECO:0000256" key="4">
    <source>
        <dbReference type="ARBA" id="ARBA00023212"/>
    </source>
</evidence>